<reference evidence="3" key="2">
    <citation type="submission" date="2016-02" db="EMBL/GenBank/DDBJ databases">
        <title>Draft genome sequence of five rapidly growing Mycobacterium species.</title>
        <authorList>
            <person name="Katahira K."/>
            <person name="Gotou Y."/>
            <person name="Iida K."/>
            <person name="Ogura Y."/>
            <person name="Hayashi T."/>
        </authorList>
    </citation>
    <scope>NUCLEOTIDE SEQUENCE [LARGE SCALE GENOMIC DNA]</scope>
    <source>
        <strain evidence="3">JCM15298</strain>
    </source>
</reference>
<dbReference type="AlphaFoldDB" id="A0A117IBJ5"/>
<dbReference type="RefSeq" id="WP_131805380.1">
    <property type="nucleotide sequence ID" value="NZ_BCSY01000078.1"/>
</dbReference>
<sequence length="109" mass="12146">MGQNWVDSMKDLKRGAENGDPDLKLTKEVRDAYVKAVHDFRDLLNEQLRKINALPGYGPPGDFQSAAQTKTNLEHGCNELKRVIADYTKYLDAFADTVTESGKCLIQSG</sequence>
<evidence type="ECO:0000313" key="3">
    <source>
        <dbReference type="Proteomes" id="UP000069443"/>
    </source>
</evidence>
<gene>
    <name evidence="2" type="ORF">RMCC_4947</name>
</gene>
<keyword evidence="3" id="KW-1185">Reference proteome</keyword>
<evidence type="ECO:0000256" key="1">
    <source>
        <dbReference type="SAM" id="MobiDB-lite"/>
    </source>
</evidence>
<reference evidence="3" key="1">
    <citation type="journal article" date="2016" name="Genome Announc.">
        <title>Draft Genome Sequences of Five Rapidly Growing Mycobacterium Species, M. thermoresistibile, M. fortuitum subsp. acetamidolyticum, M. canariasense, M. brisbanense, and M. novocastrense.</title>
        <authorList>
            <person name="Katahira K."/>
            <person name="Ogura Y."/>
            <person name="Gotoh Y."/>
            <person name="Hayashi T."/>
        </authorList>
    </citation>
    <scope>NUCLEOTIDE SEQUENCE [LARGE SCALE GENOMIC DNA]</scope>
    <source>
        <strain evidence="3">JCM15298</strain>
    </source>
</reference>
<feature type="compositionally biased region" description="Basic and acidic residues" evidence="1">
    <location>
        <begin position="8"/>
        <end position="21"/>
    </location>
</feature>
<feature type="region of interest" description="Disordered" evidence="1">
    <location>
        <begin position="1"/>
        <end position="21"/>
    </location>
</feature>
<dbReference type="EMBL" id="BCSY01000078">
    <property type="protein sequence ID" value="GAS97982.1"/>
    <property type="molecule type" value="Genomic_DNA"/>
</dbReference>
<dbReference type="STRING" id="228230.RMCC_4947"/>
<evidence type="ECO:0000313" key="2">
    <source>
        <dbReference type="EMBL" id="GAS97982.1"/>
    </source>
</evidence>
<name>A0A117IBJ5_MYCCR</name>
<comment type="caution">
    <text evidence="2">The sequence shown here is derived from an EMBL/GenBank/DDBJ whole genome shotgun (WGS) entry which is preliminary data.</text>
</comment>
<accession>A0A117IBJ5</accession>
<proteinExistence type="predicted"/>
<protein>
    <submittedName>
        <fullName evidence="2">Uncharacterized protein</fullName>
    </submittedName>
</protein>
<dbReference type="OrthoDB" id="4627697at2"/>
<dbReference type="Proteomes" id="UP000069443">
    <property type="component" value="Unassembled WGS sequence"/>
</dbReference>
<organism evidence="2 3">
    <name type="scientific">Mycolicibacterium canariasense</name>
    <name type="common">Mycobacterium canariasense</name>
    <dbReference type="NCBI Taxonomy" id="228230"/>
    <lineage>
        <taxon>Bacteria</taxon>
        <taxon>Bacillati</taxon>
        <taxon>Actinomycetota</taxon>
        <taxon>Actinomycetes</taxon>
        <taxon>Mycobacteriales</taxon>
        <taxon>Mycobacteriaceae</taxon>
        <taxon>Mycolicibacterium</taxon>
    </lineage>
</organism>